<evidence type="ECO:0000256" key="1">
    <source>
        <dbReference type="SAM" id="MobiDB-lite"/>
    </source>
</evidence>
<gene>
    <name evidence="2" type="ORF">A9Y76_06870</name>
</gene>
<keyword evidence="3" id="KW-1185">Reference proteome</keyword>
<protein>
    <submittedName>
        <fullName evidence="2">Uncharacterized protein</fullName>
    </submittedName>
</protein>
<proteinExistence type="predicted"/>
<dbReference type="RefSeq" id="WP_064802941.1">
    <property type="nucleotide sequence ID" value="NZ_CP016022.1"/>
</dbReference>
<feature type="region of interest" description="Disordered" evidence="1">
    <location>
        <begin position="82"/>
        <end position="156"/>
    </location>
</feature>
<feature type="compositionally biased region" description="Basic and acidic residues" evidence="1">
    <location>
        <begin position="147"/>
        <end position="156"/>
    </location>
</feature>
<evidence type="ECO:0000313" key="2">
    <source>
        <dbReference type="EMBL" id="ANJ72201.1"/>
    </source>
</evidence>
<dbReference type="STRING" id="190721.ACS15_1590"/>
<dbReference type="AlphaFoldDB" id="A0A191ZVT9"/>
<organism evidence="2 3">
    <name type="scientific">Ralstonia insidiosa</name>
    <dbReference type="NCBI Taxonomy" id="190721"/>
    <lineage>
        <taxon>Bacteria</taxon>
        <taxon>Pseudomonadati</taxon>
        <taxon>Pseudomonadota</taxon>
        <taxon>Betaproteobacteria</taxon>
        <taxon>Burkholderiales</taxon>
        <taxon>Burkholderiaceae</taxon>
        <taxon>Ralstonia</taxon>
    </lineage>
</organism>
<reference evidence="3" key="1">
    <citation type="submission" date="2016-06" db="EMBL/GenBank/DDBJ databases">
        <authorList>
            <person name="Xu Y."/>
            <person name="Nagy A."/>
            <person name="Yan X."/>
            <person name="Kim S.W."/>
            <person name="Haley B."/>
            <person name="Liu N.T."/>
            <person name="Nou X."/>
        </authorList>
    </citation>
    <scope>NUCLEOTIDE SEQUENCE [LARGE SCALE GENOMIC DNA]</scope>
    <source>
        <strain evidence="3">ATCC 49129</strain>
    </source>
</reference>
<dbReference type="EMBL" id="CP016022">
    <property type="protein sequence ID" value="ANJ72201.1"/>
    <property type="molecule type" value="Genomic_DNA"/>
</dbReference>
<sequence length="156" mass="16823">MRLPDIDCRAMMHGASVSSNMDVASLSLLTDRSASFLQRLALTACAAALCLAYLPAQARGPHNAPPSGFGGGNGFGRFNGGNFFEAAAPHKGGNQGGARGNEADERRRRAAAMENRRAENEGRSSPPPQRKLSPEERKQLRQNIYDVTRDIYHRGG</sequence>
<dbReference type="Proteomes" id="UP000078572">
    <property type="component" value="Chromosome 1"/>
</dbReference>
<name>A0A191ZVT9_9RALS</name>
<evidence type="ECO:0000313" key="3">
    <source>
        <dbReference type="Proteomes" id="UP000078572"/>
    </source>
</evidence>
<dbReference type="GeneID" id="61525743"/>
<dbReference type="OrthoDB" id="8926459at2"/>
<accession>A0A191ZVT9</accession>